<gene>
    <name evidence="1" type="ORF">BCF53_1542</name>
</gene>
<proteinExistence type="predicted"/>
<accession>A0A4R3HSL6</accession>
<evidence type="ECO:0000313" key="2">
    <source>
        <dbReference type="Proteomes" id="UP000295793"/>
    </source>
</evidence>
<dbReference type="EMBL" id="SLZR01000054">
    <property type="protein sequence ID" value="TCS33319.1"/>
    <property type="molecule type" value="Genomic_DNA"/>
</dbReference>
<protein>
    <submittedName>
        <fullName evidence="1">Uncharacterized protein</fullName>
    </submittedName>
</protein>
<keyword evidence="2" id="KW-1185">Reference proteome</keyword>
<dbReference type="Proteomes" id="UP000295793">
    <property type="component" value="Unassembled WGS sequence"/>
</dbReference>
<sequence length="128" mass="13846">MPIHDRRQIAPTIAQFNVGHIGHPDLVACRCITELQKFILASLLKALQARLSSSDLSNSSLQSILLHQPCYALSGDMDALTGQGFMHSGAAIATFAPIEDAGDLFQQRLIRKLSLRWLSVPPAVVATA</sequence>
<evidence type="ECO:0000313" key="1">
    <source>
        <dbReference type="EMBL" id="TCS33319.1"/>
    </source>
</evidence>
<organism evidence="1 2">
    <name type="scientific">Reinekea marinisedimentorum</name>
    <dbReference type="NCBI Taxonomy" id="230495"/>
    <lineage>
        <taxon>Bacteria</taxon>
        <taxon>Pseudomonadati</taxon>
        <taxon>Pseudomonadota</taxon>
        <taxon>Gammaproteobacteria</taxon>
        <taxon>Oceanospirillales</taxon>
        <taxon>Saccharospirillaceae</taxon>
        <taxon>Reinekea</taxon>
    </lineage>
</organism>
<comment type="caution">
    <text evidence="1">The sequence shown here is derived from an EMBL/GenBank/DDBJ whole genome shotgun (WGS) entry which is preliminary data.</text>
</comment>
<name>A0A4R3HSL6_9GAMM</name>
<dbReference type="AlphaFoldDB" id="A0A4R3HSL6"/>
<reference evidence="1 2" key="1">
    <citation type="submission" date="2019-03" db="EMBL/GenBank/DDBJ databases">
        <title>Genomic Encyclopedia of Archaeal and Bacterial Type Strains, Phase II (KMG-II): from individual species to whole genera.</title>
        <authorList>
            <person name="Goeker M."/>
        </authorList>
    </citation>
    <scope>NUCLEOTIDE SEQUENCE [LARGE SCALE GENOMIC DNA]</scope>
    <source>
        <strain evidence="1 2">DSM 15388</strain>
    </source>
</reference>